<evidence type="ECO:0000256" key="1">
    <source>
        <dbReference type="SAM" id="MobiDB-lite"/>
    </source>
</evidence>
<dbReference type="AlphaFoldDB" id="A0A2Z7CKK4"/>
<keyword evidence="3" id="KW-1185">Reference proteome</keyword>
<proteinExistence type="predicted"/>
<name>A0A2Z7CKK4_9LAMI</name>
<dbReference type="Proteomes" id="UP000250235">
    <property type="component" value="Unassembled WGS sequence"/>
</dbReference>
<sequence length="248" mass="27721">MAAVFAGKLVSGQLDVETPFVLISSGLLVQPDEGVSDLVVDRIGVSTAIYREEPVVSEPRFPGSDQYELPELYLTFNFRSEKRKSGIERRPPPCAAAHHRVRTRGARLARWPSQGKRTLVDDLRTMGALAAHESGDAWRGERPPVAHHRRPCRTMRRVLRALFAAAAHMDAHVKDGHRDWLRYTLKDGRPLLPPGCVDGGAVALRTMALDARWLRDGCARIVAPPRENFRWRRPPAGRRSGDAPTSFR</sequence>
<evidence type="ECO:0000313" key="3">
    <source>
        <dbReference type="Proteomes" id="UP000250235"/>
    </source>
</evidence>
<gene>
    <name evidence="2" type="ORF">F511_11308</name>
</gene>
<reference evidence="2 3" key="1">
    <citation type="journal article" date="2015" name="Proc. Natl. Acad. Sci. U.S.A.">
        <title>The resurrection genome of Boea hygrometrica: A blueprint for survival of dehydration.</title>
        <authorList>
            <person name="Xiao L."/>
            <person name="Yang G."/>
            <person name="Zhang L."/>
            <person name="Yang X."/>
            <person name="Zhao S."/>
            <person name="Ji Z."/>
            <person name="Zhou Q."/>
            <person name="Hu M."/>
            <person name="Wang Y."/>
            <person name="Chen M."/>
            <person name="Xu Y."/>
            <person name="Jin H."/>
            <person name="Xiao X."/>
            <person name="Hu G."/>
            <person name="Bao F."/>
            <person name="Hu Y."/>
            <person name="Wan P."/>
            <person name="Li L."/>
            <person name="Deng X."/>
            <person name="Kuang T."/>
            <person name="Xiang C."/>
            <person name="Zhu J.K."/>
            <person name="Oliver M.J."/>
            <person name="He Y."/>
        </authorList>
    </citation>
    <scope>NUCLEOTIDE SEQUENCE [LARGE SCALE GENOMIC DNA]</scope>
    <source>
        <strain evidence="3">cv. XS01</strain>
    </source>
</reference>
<dbReference type="EMBL" id="KQ995662">
    <property type="protein sequence ID" value="KZV46457.1"/>
    <property type="molecule type" value="Genomic_DNA"/>
</dbReference>
<protein>
    <submittedName>
        <fullName evidence="2">Uncharacterized protein</fullName>
    </submittedName>
</protein>
<feature type="region of interest" description="Disordered" evidence="1">
    <location>
        <begin position="229"/>
        <end position="248"/>
    </location>
</feature>
<accession>A0A2Z7CKK4</accession>
<evidence type="ECO:0000313" key="2">
    <source>
        <dbReference type="EMBL" id="KZV46457.1"/>
    </source>
</evidence>
<organism evidence="2 3">
    <name type="scientific">Dorcoceras hygrometricum</name>
    <dbReference type="NCBI Taxonomy" id="472368"/>
    <lineage>
        <taxon>Eukaryota</taxon>
        <taxon>Viridiplantae</taxon>
        <taxon>Streptophyta</taxon>
        <taxon>Embryophyta</taxon>
        <taxon>Tracheophyta</taxon>
        <taxon>Spermatophyta</taxon>
        <taxon>Magnoliopsida</taxon>
        <taxon>eudicotyledons</taxon>
        <taxon>Gunneridae</taxon>
        <taxon>Pentapetalae</taxon>
        <taxon>asterids</taxon>
        <taxon>lamiids</taxon>
        <taxon>Lamiales</taxon>
        <taxon>Gesneriaceae</taxon>
        <taxon>Didymocarpoideae</taxon>
        <taxon>Trichosporeae</taxon>
        <taxon>Loxocarpinae</taxon>
        <taxon>Dorcoceras</taxon>
    </lineage>
</organism>